<keyword evidence="9 13" id="KW-1133">Transmembrane helix</keyword>
<evidence type="ECO:0000256" key="8">
    <source>
        <dbReference type="ARBA" id="ARBA00022692"/>
    </source>
</evidence>
<evidence type="ECO:0000256" key="10">
    <source>
        <dbReference type="ARBA" id="ARBA00023136"/>
    </source>
</evidence>
<feature type="transmembrane region" description="Helical" evidence="13">
    <location>
        <begin position="391"/>
        <end position="414"/>
    </location>
</feature>
<feature type="domain" description="Arabinofuranosyltransferase AftA C-terminal" evidence="14">
    <location>
        <begin position="483"/>
        <end position="651"/>
    </location>
</feature>
<keyword evidence="7" id="KW-0808">Transferase</keyword>
<evidence type="ECO:0000256" key="13">
    <source>
        <dbReference type="SAM" id="Phobius"/>
    </source>
</evidence>
<feature type="transmembrane region" description="Helical" evidence="13">
    <location>
        <begin position="104"/>
        <end position="124"/>
    </location>
</feature>
<proteinExistence type="inferred from homology"/>
<feature type="transmembrane region" description="Helical" evidence="13">
    <location>
        <begin position="317"/>
        <end position="340"/>
    </location>
</feature>
<feature type="transmembrane region" description="Helical" evidence="13">
    <location>
        <begin position="360"/>
        <end position="384"/>
    </location>
</feature>
<evidence type="ECO:0000256" key="1">
    <source>
        <dbReference type="ARBA" id="ARBA00004651"/>
    </source>
</evidence>
<feature type="transmembrane region" description="Helical" evidence="13">
    <location>
        <begin position="456"/>
        <end position="474"/>
    </location>
</feature>
<evidence type="ECO:0000256" key="12">
    <source>
        <dbReference type="ARBA" id="ARBA00034030"/>
    </source>
</evidence>
<comment type="similarity">
    <text evidence="3">Belongs to the glycosyltransferase 85 family.</text>
</comment>
<feature type="transmembrane region" description="Helical" evidence="13">
    <location>
        <begin position="70"/>
        <end position="92"/>
    </location>
</feature>
<feature type="transmembrane region" description="Helical" evidence="13">
    <location>
        <begin position="263"/>
        <end position="280"/>
    </location>
</feature>
<keyword evidence="6" id="KW-1003">Cell membrane</keyword>
<evidence type="ECO:0000256" key="9">
    <source>
        <dbReference type="ARBA" id="ARBA00022989"/>
    </source>
</evidence>
<feature type="transmembrane region" description="Helical" evidence="13">
    <location>
        <begin position="37"/>
        <end position="58"/>
    </location>
</feature>
<dbReference type="EMBL" id="JBHUOF010000049">
    <property type="protein sequence ID" value="MFD2803108.1"/>
    <property type="molecule type" value="Genomic_DNA"/>
</dbReference>
<dbReference type="RefSeq" id="WP_377394985.1">
    <property type="nucleotide sequence ID" value="NZ_JBHSAN010000054.1"/>
</dbReference>
<comment type="caution">
    <text evidence="16">The sequence shown here is derived from an EMBL/GenBank/DDBJ whole genome shotgun (WGS) entry which is preliminary data.</text>
</comment>
<keyword evidence="10 13" id="KW-0472">Membrane</keyword>
<feature type="transmembrane region" description="Helical" evidence="13">
    <location>
        <begin position="286"/>
        <end position="305"/>
    </location>
</feature>
<evidence type="ECO:0000259" key="14">
    <source>
        <dbReference type="Pfam" id="PF12249"/>
    </source>
</evidence>
<feature type="transmembrane region" description="Helical" evidence="13">
    <location>
        <begin position="191"/>
        <end position="210"/>
    </location>
</feature>
<evidence type="ECO:0000256" key="5">
    <source>
        <dbReference type="ARBA" id="ARBA00020482"/>
    </source>
</evidence>
<dbReference type="EC" id="2.4.2.46" evidence="4"/>
<evidence type="ECO:0000256" key="11">
    <source>
        <dbReference type="ARBA" id="ARBA00033184"/>
    </source>
</evidence>
<dbReference type="Proteomes" id="UP001597478">
    <property type="component" value="Unassembled WGS sequence"/>
</dbReference>
<evidence type="ECO:0000256" key="6">
    <source>
        <dbReference type="ARBA" id="ARBA00022475"/>
    </source>
</evidence>
<keyword evidence="8 13" id="KW-0812">Transmembrane</keyword>
<reference evidence="17" key="1">
    <citation type="journal article" date="2019" name="Int. J. Syst. Evol. Microbiol.">
        <title>The Global Catalogue of Microorganisms (GCM) 10K type strain sequencing project: providing services to taxonomists for standard genome sequencing and annotation.</title>
        <authorList>
            <consortium name="The Broad Institute Genomics Platform"/>
            <consortium name="The Broad Institute Genome Sequencing Center for Infectious Disease"/>
            <person name="Wu L."/>
            <person name="Ma J."/>
        </authorList>
    </citation>
    <scope>NUCLEOTIDE SEQUENCE [LARGE SCALE GENOMIC DNA]</scope>
    <source>
        <strain evidence="17">IBRC-M 10906</strain>
    </source>
</reference>
<evidence type="ECO:0000256" key="4">
    <source>
        <dbReference type="ARBA" id="ARBA00012037"/>
    </source>
</evidence>
<feature type="transmembrane region" description="Helical" evidence="13">
    <location>
        <begin position="420"/>
        <end position="444"/>
    </location>
</feature>
<sequence>MTDTLRARKPNIASASAEPGQAEGFLRAPLMGPGRTVVELLLAGGWAAVLSLAIQFAINRLPRLVPGTHVPAAMVALSSAVIIAVAFGSLAVPRVRAWPVWVKLAGAWSALSALVTVIVALPLMSTRFFLGGASVDNSFRLRYMERMASDWALNDINYYDVPPYYPGGWFWLGGRFANLFGLSGWEAYKPFSIMTAAVTAAVTFVLWSLVVRRRTALLASVVTLVAGLQSSSVEEPYAWPTTSWLPPVMILAWLALRRREAAKWPLVLVGVYLGICAMTYTLHLGFGALLVVGLALVAGVLAVRAGERRGVVVRRMVGRLVLIGAISAAMLLVVWAPFLFAGGLGAENVAARFLPSGSAYFPIPFKPDGIFGALCLAGLVWSIVRARRNTVAFVLLAITAGVYVWFALSMLALTMETTLLAFRFVVTLNVTLAVGGLFAALELLRLLVRTWSQWRRPALAVSMVLAIASCLSLVQDGVRYSMAEIIERANTDFYPDGTTASGGGDPADDAAWTDELIATIDRLGTGEPTREILLSDQLHMMSFRPYWGFHDLTPHYSNPLSRYTERADEIRSWARSTSPEQLYERMHDGPFEPATMFVLRRADDGSLRYTIKYDTFPERIPVKGRPVSFDAALFDSPRFERRDVGPFAVIAVR</sequence>
<gene>
    <name evidence="16" type="ORF">ACFS2C_27310</name>
</gene>
<dbReference type="InterPro" id="IPR020963">
    <property type="entry name" value="ArabinofuranosylTrfase_AftA_N"/>
</dbReference>
<comment type="pathway">
    <text evidence="2">Cell wall biogenesis; cell wall polysaccharide biosynthesis.</text>
</comment>
<organism evidence="16 17">
    <name type="scientific">Prauserella oleivorans</name>
    <dbReference type="NCBI Taxonomy" id="1478153"/>
    <lineage>
        <taxon>Bacteria</taxon>
        <taxon>Bacillati</taxon>
        <taxon>Actinomycetota</taxon>
        <taxon>Actinomycetes</taxon>
        <taxon>Pseudonocardiales</taxon>
        <taxon>Pseudonocardiaceae</taxon>
        <taxon>Prauserella</taxon>
    </lineage>
</organism>
<dbReference type="Pfam" id="PF12249">
    <property type="entry name" value="AftA_C"/>
    <property type="match status" value="1"/>
</dbReference>
<protein>
    <recommendedName>
        <fullName evidence="5">Galactan 5-O-arabinofuranosyltransferase</fullName>
        <ecNumber evidence="4">2.4.2.46</ecNumber>
    </recommendedName>
    <alternativeName>
        <fullName evidence="11">Arabinofuranosyltransferase AftA</fullName>
    </alternativeName>
</protein>
<evidence type="ECO:0000259" key="15">
    <source>
        <dbReference type="Pfam" id="PF12250"/>
    </source>
</evidence>
<feature type="domain" description="Arabinofuranosyltransferase AftA N-terminal" evidence="15">
    <location>
        <begin position="40"/>
        <end position="466"/>
    </location>
</feature>
<accession>A0ABW5WKP6</accession>
<comment type="catalytic activity">
    <reaction evidence="12">
        <text>Adds an alpha-D-arabinofuranosyl group from trans,octacis-decaprenylphospho-beta-D-arabinofuranose at the 5-O-position of the eighth, tenth and twelfth galactofuranose unit of the galactofuranan chain of [beta-D-galactofuranosyl-(1-&gt;5)-beta-D-galactofuranosyl-(1-&gt;6)]14-beta-D-galactofuranosyl-(1-&gt;5)-beta-D-galactofuranosyl-(1-&gt;4)-alpha-L-rhamnopyranosyl-(1-&gt;3)-N-acetyl-alpha-D-glucosaminyl-diphospho-trans,octacis-decaprenol.</text>
        <dbReference type="EC" id="2.4.2.46"/>
    </reaction>
</comment>
<name>A0ABW5WKP6_9PSEU</name>
<evidence type="ECO:0000256" key="2">
    <source>
        <dbReference type="ARBA" id="ARBA00004776"/>
    </source>
</evidence>
<dbReference type="Pfam" id="PF12250">
    <property type="entry name" value="AftA_N"/>
    <property type="match status" value="1"/>
</dbReference>
<evidence type="ECO:0000313" key="16">
    <source>
        <dbReference type="EMBL" id="MFD2803108.1"/>
    </source>
</evidence>
<comment type="subcellular location">
    <subcellularLocation>
        <location evidence="1">Cell membrane</location>
        <topology evidence="1">Multi-pass membrane protein</topology>
    </subcellularLocation>
</comment>
<evidence type="ECO:0000256" key="3">
    <source>
        <dbReference type="ARBA" id="ARBA00009655"/>
    </source>
</evidence>
<evidence type="ECO:0000256" key="7">
    <source>
        <dbReference type="ARBA" id="ARBA00022679"/>
    </source>
</evidence>
<keyword evidence="17" id="KW-1185">Reference proteome</keyword>
<dbReference type="InterPro" id="IPR020959">
    <property type="entry name" value="ArabinofuranosylTrfase_AftA_C"/>
</dbReference>
<evidence type="ECO:0000313" key="17">
    <source>
        <dbReference type="Proteomes" id="UP001597478"/>
    </source>
</evidence>